<dbReference type="PANTHER" id="PTHR45961:SF6">
    <property type="entry name" value="IP21249P"/>
    <property type="match status" value="1"/>
</dbReference>
<keyword evidence="3" id="KW-0378">Hydrolase</keyword>
<dbReference type="PRINTS" id="PR01908">
    <property type="entry name" value="ADSPHPHTASE"/>
</dbReference>
<dbReference type="InterPro" id="IPR020420">
    <property type="entry name" value="Atypical_DUSP_subfamB"/>
</dbReference>
<dbReference type="Gene3D" id="3.90.190.10">
    <property type="entry name" value="Protein tyrosine phosphatase superfamily"/>
    <property type="match status" value="1"/>
</dbReference>
<dbReference type="PANTHER" id="PTHR45961">
    <property type="entry name" value="IP21249P"/>
    <property type="match status" value="1"/>
</dbReference>
<evidence type="ECO:0000259" key="6">
    <source>
        <dbReference type="PROSITE" id="PS50056"/>
    </source>
</evidence>
<dbReference type="InterPro" id="IPR000340">
    <property type="entry name" value="Dual-sp_phosphatase_cat-dom"/>
</dbReference>
<reference evidence="7" key="1">
    <citation type="submission" date="2020-04" db="EMBL/GenBank/DDBJ databases">
        <authorList>
            <person name="Neveu A P."/>
        </authorList>
    </citation>
    <scope>NUCLEOTIDE SEQUENCE</scope>
    <source>
        <tissue evidence="7">Whole embryo</tissue>
    </source>
</reference>
<evidence type="ECO:0000313" key="7">
    <source>
        <dbReference type="EMBL" id="CAB3240179.1"/>
    </source>
</evidence>
<dbReference type="SUPFAM" id="SSF52799">
    <property type="entry name" value="(Phosphotyrosine protein) phosphatases II"/>
    <property type="match status" value="1"/>
</dbReference>
<dbReference type="InterPro" id="IPR020422">
    <property type="entry name" value="TYR_PHOSPHATASE_DUAL_dom"/>
</dbReference>
<evidence type="ECO:0000256" key="1">
    <source>
        <dbReference type="ARBA" id="ARBA00008601"/>
    </source>
</evidence>
<dbReference type="InterPro" id="IPR016130">
    <property type="entry name" value="Tyr_Pase_AS"/>
</dbReference>
<dbReference type="GO" id="GO:0005737">
    <property type="term" value="C:cytoplasm"/>
    <property type="evidence" value="ECO:0007669"/>
    <property type="project" value="TreeGrafter"/>
</dbReference>
<dbReference type="InterPro" id="IPR052103">
    <property type="entry name" value="Dual_spec_Phospatases"/>
</dbReference>
<dbReference type="Pfam" id="PF00782">
    <property type="entry name" value="DSPc"/>
    <property type="match status" value="1"/>
</dbReference>
<dbReference type="SMART" id="SM00195">
    <property type="entry name" value="DSPc"/>
    <property type="match status" value="1"/>
</dbReference>
<dbReference type="EMBL" id="LR784680">
    <property type="protein sequence ID" value="CAB3240179.1"/>
    <property type="molecule type" value="mRNA"/>
</dbReference>
<evidence type="ECO:0000259" key="5">
    <source>
        <dbReference type="PROSITE" id="PS50054"/>
    </source>
</evidence>
<dbReference type="PROSITE" id="PS50054">
    <property type="entry name" value="TYR_PHOSPHATASE_DUAL"/>
    <property type="match status" value="1"/>
</dbReference>
<dbReference type="PRINTS" id="PR01910">
    <property type="entry name" value="ADSPHPHTASEB"/>
</dbReference>
<comment type="similarity">
    <text evidence="1">Belongs to the protein-tyrosine phosphatase family. Non-receptor class dual specificity subfamily.</text>
</comment>
<dbReference type="GO" id="GO:0017017">
    <property type="term" value="F:MAP kinase tyrosine/serine/threonine phosphatase activity"/>
    <property type="evidence" value="ECO:0007669"/>
    <property type="project" value="InterPro"/>
</dbReference>
<accession>A0A6F9DAV2</accession>
<evidence type="ECO:0000256" key="3">
    <source>
        <dbReference type="ARBA" id="ARBA00022801"/>
    </source>
</evidence>
<organism evidence="7">
    <name type="scientific">Phallusia mammillata</name>
    <dbReference type="NCBI Taxonomy" id="59560"/>
    <lineage>
        <taxon>Eukaryota</taxon>
        <taxon>Metazoa</taxon>
        <taxon>Chordata</taxon>
        <taxon>Tunicata</taxon>
        <taxon>Ascidiacea</taxon>
        <taxon>Phlebobranchia</taxon>
        <taxon>Ascidiidae</taxon>
        <taxon>Phallusia</taxon>
    </lineage>
</organism>
<dbReference type="CDD" id="cd14514">
    <property type="entry name" value="DUSP14-like"/>
    <property type="match status" value="1"/>
</dbReference>
<dbReference type="EC" id="3.1.3.16" evidence="2"/>
<sequence>MSLWRSIHEITPTLYLSSGTAVSNKQAVLDKKINCIINATIDLPNRSWNSSIEVIRVPVNDVPHAQIYPYFDKVADLIEQKSRRGERCLVHCVAGVSRSASLCIAYLIKYHRMTLKQAHSHVRHSRPVIRPNVGFWKQLIDYEKKMRGTKSVAMVHSPIGLIPDIYLHETRNMVAFVGGSRR</sequence>
<dbReference type="GO" id="GO:0004722">
    <property type="term" value="F:protein serine/threonine phosphatase activity"/>
    <property type="evidence" value="ECO:0007669"/>
    <property type="project" value="UniProtKB-EC"/>
</dbReference>
<keyword evidence="4" id="KW-0904">Protein phosphatase</keyword>
<gene>
    <name evidence="7" type="primary">Dusp14</name>
</gene>
<proteinExistence type="evidence at transcript level"/>
<dbReference type="InterPro" id="IPR000387">
    <property type="entry name" value="Tyr_Pase_dom"/>
</dbReference>
<dbReference type="InterPro" id="IPR029021">
    <property type="entry name" value="Prot-tyrosine_phosphatase-like"/>
</dbReference>
<evidence type="ECO:0000256" key="4">
    <source>
        <dbReference type="ARBA" id="ARBA00022912"/>
    </source>
</evidence>
<dbReference type="PROSITE" id="PS50056">
    <property type="entry name" value="TYR_PHOSPHATASE_2"/>
    <property type="match status" value="1"/>
</dbReference>
<dbReference type="PROSITE" id="PS00383">
    <property type="entry name" value="TYR_PHOSPHATASE_1"/>
    <property type="match status" value="1"/>
</dbReference>
<feature type="domain" description="Tyrosine-protein phosphatase" evidence="5">
    <location>
        <begin position="6"/>
        <end position="148"/>
    </location>
</feature>
<name>A0A6F9DAV2_9ASCI</name>
<evidence type="ECO:0000256" key="2">
    <source>
        <dbReference type="ARBA" id="ARBA00013081"/>
    </source>
</evidence>
<dbReference type="AlphaFoldDB" id="A0A6F9DAV2"/>
<protein>
    <recommendedName>
        <fullName evidence="2">protein-serine/threonine phosphatase</fullName>
        <ecNumber evidence="2">3.1.3.16</ecNumber>
    </recommendedName>
</protein>
<feature type="domain" description="Tyrosine specific protein phosphatases" evidence="6">
    <location>
        <begin position="68"/>
        <end position="127"/>
    </location>
</feature>